<proteinExistence type="predicted"/>
<comment type="caution">
    <text evidence="1">The sequence shown here is derived from an EMBL/GenBank/DDBJ whole genome shotgun (WGS) entry which is preliminary data.</text>
</comment>
<evidence type="ECO:0000313" key="2">
    <source>
        <dbReference type="Proteomes" id="UP001148662"/>
    </source>
</evidence>
<name>A0ACC1T9J2_9APHY</name>
<protein>
    <submittedName>
        <fullName evidence="1">Uncharacterized protein</fullName>
    </submittedName>
</protein>
<dbReference type="EMBL" id="JANHOG010000254">
    <property type="protein sequence ID" value="KAJ3556291.1"/>
    <property type="molecule type" value="Genomic_DNA"/>
</dbReference>
<organism evidence="1 2">
    <name type="scientific">Phlebia brevispora</name>
    <dbReference type="NCBI Taxonomy" id="194682"/>
    <lineage>
        <taxon>Eukaryota</taxon>
        <taxon>Fungi</taxon>
        <taxon>Dikarya</taxon>
        <taxon>Basidiomycota</taxon>
        <taxon>Agaricomycotina</taxon>
        <taxon>Agaricomycetes</taxon>
        <taxon>Polyporales</taxon>
        <taxon>Meruliaceae</taxon>
        <taxon>Phlebia</taxon>
    </lineage>
</organism>
<accession>A0ACC1T9J2</accession>
<keyword evidence="2" id="KW-1185">Reference proteome</keyword>
<reference evidence="1" key="1">
    <citation type="submission" date="2022-07" db="EMBL/GenBank/DDBJ databases">
        <title>Genome Sequence of Phlebia brevispora.</title>
        <authorList>
            <person name="Buettner E."/>
        </authorList>
    </citation>
    <scope>NUCLEOTIDE SEQUENCE</scope>
    <source>
        <strain evidence="1">MPL23</strain>
    </source>
</reference>
<dbReference type="Proteomes" id="UP001148662">
    <property type="component" value="Unassembled WGS sequence"/>
</dbReference>
<evidence type="ECO:0000313" key="1">
    <source>
        <dbReference type="EMBL" id="KAJ3556291.1"/>
    </source>
</evidence>
<gene>
    <name evidence="1" type="ORF">NM688_g2106</name>
</gene>
<sequence>MLRRVATFALLSATLFSGLLANARQIPVVDGVIGGVRSSPKEFRVDEVTTPAATTPGKLRVVENSGICETTPGVFQASGYGDLTSNESLWFWFFAARKNPETAPLVIWLNGGPGSSSMIGLFQEHGPCRITNDSLSVTLNPNSWNEVANMLYIDQPVGVGFSHGTTTVGTSQEAAEDVWTFLQIFFADSRFSSLQQNDFGLWTESYGGHYGPTFAAYFLQQNEGIANGTVSGLPINLKFLGVGDGLTDPLSQYPGYISYAASNPYHPLVSTSTINTANNSFTRSGGCRDQIQSCYNTGSTSTCSKAQSFCNDDILSPLVGPYDVYFILARDPDPYPPDLSTYLGNKTLMSVIGAESAWSETSDTVYDNFAKTGDWMTNSRPLLETVIDAGVRTIVFDGDADYILNFNGVEAMVNNLQTQFTTEFHALSFSNWTVAGQPAGLMKNAGTFSYVRIFGAGHEVAAYTHGTLSYGEAALQMFSQIMSNSSLFST</sequence>